<keyword evidence="3" id="KW-1185">Reference proteome</keyword>
<organism evidence="2 3">
    <name type="scientific">Apiospora saccharicola</name>
    <dbReference type="NCBI Taxonomy" id="335842"/>
    <lineage>
        <taxon>Eukaryota</taxon>
        <taxon>Fungi</taxon>
        <taxon>Dikarya</taxon>
        <taxon>Ascomycota</taxon>
        <taxon>Pezizomycotina</taxon>
        <taxon>Sordariomycetes</taxon>
        <taxon>Xylariomycetidae</taxon>
        <taxon>Amphisphaeriales</taxon>
        <taxon>Apiosporaceae</taxon>
        <taxon>Apiospora</taxon>
    </lineage>
</organism>
<accession>A0ABR1WKA5</accession>
<proteinExistence type="predicted"/>
<comment type="caution">
    <text evidence="2">The sequence shown here is derived from an EMBL/GenBank/DDBJ whole genome shotgun (WGS) entry which is preliminary data.</text>
</comment>
<reference evidence="2 3" key="1">
    <citation type="submission" date="2023-01" db="EMBL/GenBank/DDBJ databases">
        <title>Analysis of 21 Apiospora genomes using comparative genomics revels a genus with tremendous synthesis potential of carbohydrate active enzymes and secondary metabolites.</title>
        <authorList>
            <person name="Sorensen T."/>
        </authorList>
    </citation>
    <scope>NUCLEOTIDE SEQUENCE [LARGE SCALE GENOMIC DNA]</scope>
    <source>
        <strain evidence="2 3">CBS 83171</strain>
    </source>
</reference>
<protein>
    <submittedName>
        <fullName evidence="2">Uncharacterized protein</fullName>
    </submittedName>
</protein>
<gene>
    <name evidence="2" type="ORF">PG996_002730</name>
</gene>
<name>A0ABR1WKA5_9PEZI</name>
<evidence type="ECO:0000313" key="3">
    <source>
        <dbReference type="Proteomes" id="UP001446871"/>
    </source>
</evidence>
<feature type="compositionally biased region" description="Pro residues" evidence="1">
    <location>
        <begin position="35"/>
        <end position="46"/>
    </location>
</feature>
<feature type="compositionally biased region" description="Polar residues" evidence="1">
    <location>
        <begin position="122"/>
        <end position="136"/>
    </location>
</feature>
<feature type="compositionally biased region" description="Low complexity" evidence="1">
    <location>
        <begin position="171"/>
        <end position="186"/>
    </location>
</feature>
<dbReference type="Proteomes" id="UP001446871">
    <property type="component" value="Unassembled WGS sequence"/>
</dbReference>
<feature type="region of interest" description="Disordered" evidence="1">
    <location>
        <begin position="29"/>
        <end position="246"/>
    </location>
</feature>
<evidence type="ECO:0000313" key="2">
    <source>
        <dbReference type="EMBL" id="KAK8083949.1"/>
    </source>
</evidence>
<feature type="compositionally biased region" description="Low complexity" evidence="1">
    <location>
        <begin position="109"/>
        <end position="121"/>
    </location>
</feature>
<dbReference type="EMBL" id="JAQQWM010000001">
    <property type="protein sequence ID" value="KAK8083949.1"/>
    <property type="molecule type" value="Genomic_DNA"/>
</dbReference>
<sequence length="262" mass="28294">MSHPSSPTYASPIPSPRAFRDLGDLDYELNLTSPLSPPLPLPPPPSRAYTDELTKKSMPVDPTPVIRLLAPTPEATSPKILLRPRRAGVVDEDDDEPFPEFFYPPPYPESTTTLPSVLPSSRYNGSDASTQASYSAFQDPIPWTDELTRQRRRHRRPTYGQSVFEEDTSSSDESSSASSSPGSASSSREHGPEAGTAESFPQTTITVVSGPVPTESTAARTMEVETGAGDNEENRETDNCGGPTAALDLTTFRFPEAGVAKH</sequence>
<evidence type="ECO:0000256" key="1">
    <source>
        <dbReference type="SAM" id="MobiDB-lite"/>
    </source>
</evidence>